<dbReference type="SUPFAM" id="SSF143120">
    <property type="entry name" value="YefM-like"/>
    <property type="match status" value="1"/>
</dbReference>
<proteinExistence type="inferred from homology"/>
<sequence>MLNIDMVEVGDRLPERIARSIGGSEVVITRDGQPVAKLVALGARKRKRHFGSARGLIRISDDFDEPLDDFSPLPRKSSTKRSRNF</sequence>
<evidence type="ECO:0000256" key="2">
    <source>
        <dbReference type="SAM" id="MobiDB-lite"/>
    </source>
</evidence>
<evidence type="ECO:0000313" key="3">
    <source>
        <dbReference type="EMBL" id="VFK66359.1"/>
    </source>
</evidence>
<dbReference type="InterPro" id="IPR036165">
    <property type="entry name" value="YefM-like_sf"/>
</dbReference>
<gene>
    <name evidence="3" type="ORF">BECKUNK1418G_GA0071005_10898</name>
    <name evidence="4" type="ORF">BECKUNK1418H_GA0071006_10908</name>
</gene>
<evidence type="ECO:0000256" key="1">
    <source>
        <dbReference type="ARBA" id="ARBA00009981"/>
    </source>
</evidence>
<comment type="similarity">
    <text evidence="1">Belongs to the phD/YefM antitoxin family.</text>
</comment>
<keyword evidence="3" id="KW-0238">DNA-binding</keyword>
<feature type="region of interest" description="Disordered" evidence="2">
    <location>
        <begin position="62"/>
        <end position="85"/>
    </location>
</feature>
<protein>
    <submittedName>
        <fullName evidence="3">Antitoxin component of toxin-antitoxin stability system, DNA-binding transcriptional repressor</fullName>
    </submittedName>
</protein>
<accession>A0A451AK07</accession>
<reference evidence="3" key="1">
    <citation type="submission" date="2019-02" db="EMBL/GenBank/DDBJ databases">
        <authorList>
            <person name="Gruber-Vodicka R. H."/>
            <person name="Seah K. B. B."/>
        </authorList>
    </citation>
    <scope>NUCLEOTIDE SEQUENCE</scope>
    <source>
        <strain evidence="4">BECK_BY19</strain>
        <strain evidence="3">BECK_BY8</strain>
    </source>
</reference>
<dbReference type="EMBL" id="CAADGD010000090">
    <property type="protein sequence ID" value="VFK71993.1"/>
    <property type="molecule type" value="Genomic_DNA"/>
</dbReference>
<dbReference type="GO" id="GO:0003677">
    <property type="term" value="F:DNA binding"/>
    <property type="evidence" value="ECO:0007669"/>
    <property type="project" value="UniProtKB-KW"/>
</dbReference>
<dbReference type="AlphaFoldDB" id="A0A451AK07"/>
<dbReference type="EMBL" id="CAADFZ010000089">
    <property type="protein sequence ID" value="VFK66359.1"/>
    <property type="molecule type" value="Genomic_DNA"/>
</dbReference>
<evidence type="ECO:0000313" key="4">
    <source>
        <dbReference type="EMBL" id="VFK71993.1"/>
    </source>
</evidence>
<name>A0A451AK07_9GAMM</name>
<organism evidence="3">
    <name type="scientific">Candidatus Kentrum sp. UNK</name>
    <dbReference type="NCBI Taxonomy" id="2126344"/>
    <lineage>
        <taxon>Bacteria</taxon>
        <taxon>Pseudomonadati</taxon>
        <taxon>Pseudomonadota</taxon>
        <taxon>Gammaproteobacteria</taxon>
        <taxon>Candidatus Kentrum</taxon>
    </lineage>
</organism>